<dbReference type="AlphaFoldDB" id="A0A401FNU8"/>
<protein>
    <recommendedName>
        <fullName evidence="1">Pyridoxamine 5'-phosphate oxidase N-terminal domain-containing protein</fullName>
    </recommendedName>
</protein>
<evidence type="ECO:0000259" key="1">
    <source>
        <dbReference type="Pfam" id="PF01243"/>
    </source>
</evidence>
<accession>A0A401FNU8</accession>
<dbReference type="Gene3D" id="2.30.110.10">
    <property type="entry name" value="Electron Transport, Fmn-binding Protein, Chain A"/>
    <property type="match status" value="1"/>
</dbReference>
<evidence type="ECO:0000313" key="2">
    <source>
        <dbReference type="EMBL" id="GAY73986.1"/>
    </source>
</evidence>
<organism evidence="2 3">
    <name type="scientific">Lentilactobacillus kosonis</name>
    <dbReference type="NCBI Taxonomy" id="2810561"/>
    <lineage>
        <taxon>Bacteria</taxon>
        <taxon>Bacillati</taxon>
        <taxon>Bacillota</taxon>
        <taxon>Bacilli</taxon>
        <taxon>Lactobacillales</taxon>
        <taxon>Lactobacillaceae</taxon>
        <taxon>Lentilactobacillus</taxon>
    </lineage>
</organism>
<dbReference type="InterPro" id="IPR011576">
    <property type="entry name" value="Pyridox_Oxase_N"/>
</dbReference>
<dbReference type="SUPFAM" id="SSF50475">
    <property type="entry name" value="FMN-binding split barrel"/>
    <property type="match status" value="1"/>
</dbReference>
<evidence type="ECO:0000313" key="3">
    <source>
        <dbReference type="Proteomes" id="UP000286974"/>
    </source>
</evidence>
<dbReference type="RefSeq" id="WP_125008716.1">
    <property type="nucleotide sequence ID" value="NZ_BEXA01000005.1"/>
</dbReference>
<comment type="caution">
    <text evidence="2">The sequence shown here is derived from an EMBL/GenBank/DDBJ whole genome shotgun (WGS) entry which is preliminary data.</text>
</comment>
<dbReference type="PANTHER" id="PTHR40660:SF1">
    <property type="entry name" value="5'-PHOSPHATE OXIDASE PUTATIVE DOMAIN-CONTAINING PROTEIN-RELATED"/>
    <property type="match status" value="1"/>
</dbReference>
<dbReference type="Pfam" id="PF01243">
    <property type="entry name" value="PNPOx_N"/>
    <property type="match status" value="1"/>
</dbReference>
<feature type="domain" description="Pyridoxamine 5'-phosphate oxidase N-terminal" evidence="1">
    <location>
        <begin position="5"/>
        <end position="95"/>
    </location>
</feature>
<dbReference type="PANTHER" id="PTHR40660">
    <property type="entry name" value="5'-PHOSPHATE OXIDASE PUTATIVE DOMAIN-CONTAINING PROTEIN-RELATED"/>
    <property type="match status" value="1"/>
</dbReference>
<dbReference type="EMBL" id="BEXA01000005">
    <property type="protein sequence ID" value="GAY73986.1"/>
    <property type="molecule type" value="Genomic_DNA"/>
</dbReference>
<name>A0A401FNU8_9LACO</name>
<proteinExistence type="predicted"/>
<gene>
    <name evidence="2" type="ORF">NBRC111893_2132</name>
</gene>
<dbReference type="Proteomes" id="UP000286974">
    <property type="component" value="Unassembled WGS sequence"/>
</dbReference>
<dbReference type="OrthoDB" id="6196741at2"/>
<keyword evidence="3" id="KW-1185">Reference proteome</keyword>
<sequence length="137" mass="15025">MAVLTDDMKKLIADSFAFIATVDENGNPQVGPKGTMRIFDDEHLIYNEQTGHQAWHNLQDNHKIAVAFHPHPGMKGIRVEGRAVIHQGDQIHTDAQTYATENKLPDVIAAIVISVDRIVSLDAGPNAGIEIINDPVK</sequence>
<dbReference type="InterPro" id="IPR012349">
    <property type="entry name" value="Split_barrel_FMN-bd"/>
</dbReference>
<reference evidence="2 3" key="1">
    <citation type="submission" date="2017-11" db="EMBL/GenBank/DDBJ databases">
        <title>Draft Genome Sequence of Lactobacillus curieae NBRC 111893 isolated from Koso, a Japanese sugar-Vegetable Fermented Beverage.</title>
        <authorList>
            <person name="Chiou T.Y."/>
            <person name="Oshima K."/>
            <person name="Suda W."/>
            <person name="Hattori M."/>
            <person name="Takahashi T."/>
        </authorList>
    </citation>
    <scope>NUCLEOTIDE SEQUENCE [LARGE SCALE GENOMIC DNA]</scope>
    <source>
        <strain evidence="2 3">NBRC111893</strain>
    </source>
</reference>